<dbReference type="Pfam" id="PF03331">
    <property type="entry name" value="LpxC"/>
    <property type="match status" value="1"/>
</dbReference>
<gene>
    <name evidence="12 13" type="primary">lpxC</name>
    <name evidence="13" type="ORF">COB11_00335</name>
</gene>
<comment type="similarity">
    <text evidence="12">Belongs to the LpxC family.</text>
</comment>
<dbReference type="Proteomes" id="UP000217838">
    <property type="component" value="Unassembled WGS sequence"/>
</dbReference>
<keyword evidence="8 12" id="KW-0378">Hydrolase</keyword>
<evidence type="ECO:0000256" key="4">
    <source>
        <dbReference type="ARBA" id="ARBA00012745"/>
    </source>
</evidence>
<evidence type="ECO:0000256" key="9">
    <source>
        <dbReference type="ARBA" id="ARBA00022833"/>
    </source>
</evidence>
<keyword evidence="5 12" id="KW-0444">Lipid biosynthesis</keyword>
<evidence type="ECO:0000256" key="8">
    <source>
        <dbReference type="ARBA" id="ARBA00022801"/>
    </source>
</evidence>
<keyword evidence="7 12" id="KW-0479">Metal-binding</keyword>
<sequence>MTLDTSPKPKKVSTLGNNQKTLAKAATISGLGLFTGKRVQMTFRPAEENTGIRFQRIDLEDKPILPAQVQYVRGTPRCTVLGKDDVFVQTVEHVLAALSAYEIDNLLIEIDGPEIPICDGSAQPFVDLIEEVGFGYQKTSKKVYHLTSPVFWSQGDVHIVALPSDEFRISYTLNYPNSALLRAQFHTISVNEENFKMEIAPCRTFSLYEETVPLIEQGLIKGGSLENAVIIKGDAILNPEGLRFPDEMVRHKILDLIGDLSLVGCSFFAHVIAIRSGHFSNTAFSKELLNHIMMESS</sequence>
<comment type="cofactor">
    <cofactor evidence="1 12">
        <name>Zn(2+)</name>
        <dbReference type="ChEBI" id="CHEBI:29105"/>
    </cofactor>
</comment>
<dbReference type="GO" id="GO:0103117">
    <property type="term" value="F:UDP-3-O-acyl-N-acetylglucosamine deacetylase activity"/>
    <property type="evidence" value="ECO:0007669"/>
    <property type="project" value="UniProtKB-UniRule"/>
</dbReference>
<keyword evidence="9 12" id="KW-0862">Zinc</keyword>
<dbReference type="GO" id="GO:0016020">
    <property type="term" value="C:membrane"/>
    <property type="evidence" value="ECO:0007669"/>
    <property type="project" value="GOC"/>
</dbReference>
<dbReference type="HAMAP" id="MF_00388">
    <property type="entry name" value="LpxC"/>
    <property type="match status" value="1"/>
</dbReference>
<dbReference type="InterPro" id="IPR015870">
    <property type="entry name" value="UDP-acyl_N-AcGlcN_deAcase_N"/>
</dbReference>
<evidence type="ECO:0000256" key="12">
    <source>
        <dbReference type="HAMAP-Rule" id="MF_00388"/>
    </source>
</evidence>
<dbReference type="InterPro" id="IPR020568">
    <property type="entry name" value="Ribosomal_Su5_D2-typ_SF"/>
</dbReference>
<keyword evidence="10 12" id="KW-0443">Lipid metabolism</keyword>
<evidence type="ECO:0000256" key="5">
    <source>
        <dbReference type="ARBA" id="ARBA00022516"/>
    </source>
</evidence>
<evidence type="ECO:0000313" key="14">
    <source>
        <dbReference type="Proteomes" id="UP000217838"/>
    </source>
</evidence>
<dbReference type="EMBL" id="NVUU01000003">
    <property type="protein sequence ID" value="PCI96094.1"/>
    <property type="molecule type" value="Genomic_DNA"/>
</dbReference>
<comment type="catalytic activity">
    <reaction evidence="11 12">
        <text>a UDP-3-O-[(3R)-3-hydroxyacyl]-N-acetyl-alpha-D-glucosamine + H2O = a UDP-3-O-[(3R)-3-hydroxyacyl]-alpha-D-glucosamine + acetate</text>
        <dbReference type="Rhea" id="RHEA:67816"/>
        <dbReference type="ChEBI" id="CHEBI:15377"/>
        <dbReference type="ChEBI" id="CHEBI:30089"/>
        <dbReference type="ChEBI" id="CHEBI:137740"/>
        <dbReference type="ChEBI" id="CHEBI:173225"/>
        <dbReference type="EC" id="3.5.1.108"/>
    </reaction>
</comment>
<dbReference type="GO" id="GO:0046872">
    <property type="term" value="F:metal ion binding"/>
    <property type="evidence" value="ECO:0007669"/>
    <property type="project" value="UniProtKB-KW"/>
</dbReference>
<keyword evidence="6 12" id="KW-0441">Lipid A biosynthesis</keyword>
<dbReference type="Gene3D" id="3.30.1700.10">
    <property type="entry name" value="lpxc deacetylase, domain 2"/>
    <property type="match status" value="1"/>
</dbReference>
<evidence type="ECO:0000256" key="7">
    <source>
        <dbReference type="ARBA" id="ARBA00022723"/>
    </source>
</evidence>
<evidence type="ECO:0000256" key="6">
    <source>
        <dbReference type="ARBA" id="ARBA00022556"/>
    </source>
</evidence>
<dbReference type="Gene3D" id="3.30.230.20">
    <property type="entry name" value="lpxc deacetylase, domain 1"/>
    <property type="match status" value="1"/>
</dbReference>
<comment type="pathway">
    <text evidence="3 12">Glycolipid biosynthesis; lipid IV(A) biosynthesis; lipid IV(A) from (3R)-3-hydroxytetradecanoyl-[acyl-carrier-protein] and UDP-N-acetyl-alpha-D-glucosamine: step 2/6.</text>
</comment>
<feature type="binding site" evidence="12">
    <location>
        <position position="93"/>
    </location>
    <ligand>
        <name>Zn(2+)</name>
        <dbReference type="ChEBI" id="CHEBI:29105"/>
    </ligand>
</feature>
<evidence type="ECO:0000256" key="2">
    <source>
        <dbReference type="ARBA" id="ARBA00002923"/>
    </source>
</evidence>
<dbReference type="EC" id="3.5.1.108" evidence="4 12"/>
<evidence type="ECO:0000256" key="10">
    <source>
        <dbReference type="ARBA" id="ARBA00023098"/>
    </source>
</evidence>
<proteinExistence type="inferred from homology"/>
<dbReference type="InterPro" id="IPR004463">
    <property type="entry name" value="UDP-acyl_GlcNac_deAcase"/>
</dbReference>
<organism evidence="13 14">
    <name type="scientific">Aerophobetes bacterium</name>
    <dbReference type="NCBI Taxonomy" id="2030807"/>
    <lineage>
        <taxon>Bacteria</taxon>
        <taxon>Candidatus Aerophobota</taxon>
    </lineage>
</organism>
<dbReference type="PANTHER" id="PTHR33694">
    <property type="entry name" value="UDP-3-O-ACYL-N-ACETYLGLUCOSAMINE DEACETYLASE 1, MITOCHONDRIAL-RELATED"/>
    <property type="match status" value="1"/>
</dbReference>
<evidence type="ECO:0000256" key="11">
    <source>
        <dbReference type="ARBA" id="ARBA00024535"/>
    </source>
</evidence>
<evidence type="ECO:0000256" key="3">
    <source>
        <dbReference type="ARBA" id="ARBA00005002"/>
    </source>
</evidence>
<dbReference type="AlphaFoldDB" id="A0A2A4YMX5"/>
<feature type="binding site" evidence="12">
    <location>
        <position position="251"/>
    </location>
    <ligand>
        <name>Zn(2+)</name>
        <dbReference type="ChEBI" id="CHEBI:29105"/>
    </ligand>
</feature>
<dbReference type="InterPro" id="IPR011334">
    <property type="entry name" value="UDP-acyl_GlcNac_deAcase_C"/>
</dbReference>
<reference evidence="14" key="1">
    <citation type="submission" date="2017-08" db="EMBL/GenBank/DDBJ databases">
        <title>A dynamic microbial community with high functional redundancy inhabits the cold, oxic subseafloor aquifer.</title>
        <authorList>
            <person name="Tully B.J."/>
            <person name="Wheat C.G."/>
            <person name="Glazer B.T."/>
            <person name="Huber J.A."/>
        </authorList>
    </citation>
    <scope>NUCLEOTIDE SEQUENCE [LARGE SCALE GENOMIC DNA]</scope>
</reference>
<protein>
    <recommendedName>
        <fullName evidence="4 12">UDP-3-O-acyl-N-acetylglucosamine deacetylase</fullName>
        <shortName evidence="12">UDP-3-O-acyl-GlcNAc deacetylase</shortName>
        <ecNumber evidence="4 12">3.5.1.108</ecNumber>
    </recommendedName>
    <alternativeName>
        <fullName evidence="12">UDP-3-O-[R-3-hydroxymyristoyl]-N-acetylglucosamine deacetylase</fullName>
    </alternativeName>
</protein>
<feature type="binding site" evidence="12">
    <location>
        <position position="255"/>
    </location>
    <ligand>
        <name>Zn(2+)</name>
        <dbReference type="ChEBI" id="CHEBI:29105"/>
    </ligand>
</feature>
<dbReference type="SUPFAM" id="SSF54211">
    <property type="entry name" value="Ribosomal protein S5 domain 2-like"/>
    <property type="match status" value="2"/>
</dbReference>
<dbReference type="NCBIfam" id="TIGR00325">
    <property type="entry name" value="lpxC"/>
    <property type="match status" value="1"/>
</dbReference>
<comment type="function">
    <text evidence="2 12">Catalyzes the hydrolysis of UDP-3-O-myristoyl-N-acetylglucosamine to form UDP-3-O-myristoylglucosamine and acetate, the committed step in lipid A biosynthesis.</text>
</comment>
<dbReference type="UniPathway" id="UPA00359">
    <property type="reaction ID" value="UER00478"/>
</dbReference>
<comment type="caution">
    <text evidence="13">The sequence shown here is derived from an EMBL/GenBank/DDBJ whole genome shotgun (WGS) entry which is preliminary data.</text>
</comment>
<evidence type="ECO:0000256" key="1">
    <source>
        <dbReference type="ARBA" id="ARBA00001947"/>
    </source>
</evidence>
<evidence type="ECO:0000313" key="13">
    <source>
        <dbReference type="EMBL" id="PCI96094.1"/>
    </source>
</evidence>
<name>A0A2A4YMX5_UNCAE</name>
<dbReference type="PANTHER" id="PTHR33694:SF1">
    <property type="entry name" value="UDP-3-O-ACYL-N-ACETYLGLUCOSAMINE DEACETYLASE 1, MITOCHONDRIAL-RELATED"/>
    <property type="match status" value="1"/>
</dbReference>
<dbReference type="GO" id="GO:0009245">
    <property type="term" value="P:lipid A biosynthetic process"/>
    <property type="evidence" value="ECO:0007669"/>
    <property type="project" value="UniProtKB-UniRule"/>
</dbReference>
<feature type="active site" description="Proton donor" evidence="12">
    <location>
        <position position="278"/>
    </location>
</feature>
<accession>A0A2A4YMX5</accession>